<dbReference type="Proteomes" id="UP000178894">
    <property type="component" value="Unassembled WGS sequence"/>
</dbReference>
<protein>
    <submittedName>
        <fullName evidence="1">Uncharacterized protein</fullName>
    </submittedName>
</protein>
<proteinExistence type="predicted"/>
<evidence type="ECO:0000313" key="2">
    <source>
        <dbReference type="Proteomes" id="UP000178894"/>
    </source>
</evidence>
<name>A0A1F5XZZ7_9BACT</name>
<evidence type="ECO:0000313" key="1">
    <source>
        <dbReference type="EMBL" id="OGF93456.1"/>
    </source>
</evidence>
<gene>
    <name evidence="1" type="ORF">A3G54_04170</name>
</gene>
<accession>A0A1F5XZZ7</accession>
<reference evidence="1 2" key="1">
    <citation type="journal article" date="2016" name="Nat. Commun.">
        <title>Thousands of microbial genomes shed light on interconnected biogeochemical processes in an aquifer system.</title>
        <authorList>
            <person name="Anantharaman K."/>
            <person name="Brown C.T."/>
            <person name="Hug L.A."/>
            <person name="Sharon I."/>
            <person name="Castelle C.J."/>
            <person name="Probst A.J."/>
            <person name="Thomas B.C."/>
            <person name="Singh A."/>
            <person name="Wilkins M.J."/>
            <person name="Karaoz U."/>
            <person name="Brodie E.L."/>
            <person name="Williams K.H."/>
            <person name="Hubbard S.S."/>
            <person name="Banfield J.F."/>
        </authorList>
    </citation>
    <scope>NUCLEOTIDE SEQUENCE [LARGE SCALE GENOMIC DNA]</scope>
</reference>
<organism evidence="1 2">
    <name type="scientific">Candidatus Giovannonibacteria bacterium RIFCSPLOWO2_12_FULL_44_15</name>
    <dbReference type="NCBI Taxonomy" id="1798364"/>
    <lineage>
        <taxon>Bacteria</taxon>
        <taxon>Candidatus Giovannoniibacteriota</taxon>
    </lineage>
</organism>
<dbReference type="AlphaFoldDB" id="A0A1F5XZZ7"/>
<dbReference type="EMBL" id="MFIQ01000017">
    <property type="protein sequence ID" value="OGF93456.1"/>
    <property type="molecule type" value="Genomic_DNA"/>
</dbReference>
<comment type="caution">
    <text evidence="1">The sequence shown here is derived from an EMBL/GenBank/DDBJ whole genome shotgun (WGS) entry which is preliminary data.</text>
</comment>
<sequence>MVQSEYGVFFFIIQRTKNFPPKKNLKLSSVRRSRELRGDFLATKGGEIGSDYLKNTAPESHF</sequence>